<dbReference type="GO" id="GO:0008742">
    <property type="term" value="F:L-ribulose-phosphate 4-epimerase activity"/>
    <property type="evidence" value="ECO:0007669"/>
    <property type="project" value="UniProtKB-EC"/>
</dbReference>
<sequence length="29" mass="3108">MLEQLKAEVLAANLALPAHGLVTFTWGNV</sequence>
<dbReference type="EMBL" id="PDOM01000202">
    <property type="protein sequence ID" value="PHP46496.1"/>
    <property type="molecule type" value="Genomic_DNA"/>
</dbReference>
<dbReference type="EC" id="5.1.3.4" evidence="1"/>
<evidence type="ECO:0000313" key="1">
    <source>
        <dbReference type="EMBL" id="PHP46496.1"/>
    </source>
</evidence>
<name>A0A7Z1KIR6_SALDU</name>
<comment type="caution">
    <text evidence="1">The sequence shown here is derived from an EMBL/GenBank/DDBJ whole genome shotgun (WGS) entry which is preliminary data.</text>
</comment>
<dbReference type="AlphaFoldDB" id="A0A7Z1KIR6"/>
<reference evidence="1 2" key="1">
    <citation type="submission" date="2017-10" db="EMBL/GenBank/DDBJ databases">
        <title>Characterization of the Virulence Potential of Salmonella enterica Isolates Carrying Incompatibility Group FIB Plasmids using Caco-2 Intestinal Epithelial Cells.</title>
        <authorList>
            <person name="Sanad Y."/>
            <person name="Khajanchi B."/>
            <person name="Deck J."/>
            <person name="Cox J."/>
            <person name="Thaker R."/>
            <person name="Han J."/>
            <person name="Nayak R."/>
            <person name="Foley S."/>
        </authorList>
    </citation>
    <scope>NUCLEOTIDE SEQUENCE [LARGE SCALE GENOMIC DNA]</scope>
    <source>
        <strain evidence="1 2">SE853</strain>
    </source>
</reference>
<accession>A0A7Z1KIR6</accession>
<evidence type="ECO:0000313" key="2">
    <source>
        <dbReference type="Proteomes" id="UP000221568"/>
    </source>
</evidence>
<keyword evidence="1" id="KW-0413">Isomerase</keyword>
<dbReference type="Proteomes" id="UP000221568">
    <property type="component" value="Unassembled WGS sequence"/>
</dbReference>
<protein>
    <submittedName>
        <fullName evidence="1">L-ribulose-5-phosphate 4-epimerase</fullName>
        <ecNumber evidence="1">5.1.3.4</ecNumber>
    </submittedName>
</protein>
<feature type="non-terminal residue" evidence="1">
    <location>
        <position position="29"/>
    </location>
</feature>
<gene>
    <name evidence="1" type="primary">araD</name>
    <name evidence="1" type="ORF">CR088_27205</name>
</gene>
<organism evidence="1 2">
    <name type="scientific">Salmonella dublin</name>
    <dbReference type="NCBI Taxonomy" id="98360"/>
    <lineage>
        <taxon>Bacteria</taxon>
        <taxon>Pseudomonadati</taxon>
        <taxon>Pseudomonadota</taxon>
        <taxon>Gammaproteobacteria</taxon>
        <taxon>Enterobacterales</taxon>
        <taxon>Enterobacteriaceae</taxon>
        <taxon>Salmonella</taxon>
    </lineage>
</organism>
<proteinExistence type="predicted"/>